<reference evidence="2" key="1">
    <citation type="submission" date="2018-11" db="EMBL/GenBank/DDBJ databases">
        <authorList>
            <person name="Alioto T."/>
            <person name="Alioto T."/>
        </authorList>
    </citation>
    <scope>NUCLEOTIDE SEQUENCE</scope>
</reference>
<dbReference type="AlphaFoldDB" id="A0A8B6BG71"/>
<sequence length="159" mass="18028">MEDQNKRAEAWTHEETVLFCTDMKDRILDLSRSPQDCRGRIKRLKTKYFQVKRQNKKSGGKRTLFPYHERMDTILGTRPSVNPVALSDSLISLDYESDNGGENDPYETIADTELEDEDDSHTSDMSRQPKSQLPGPPRPETPAPSRPGSSGMQTSRGEL</sequence>
<keyword evidence="3" id="KW-1185">Reference proteome</keyword>
<accession>A0A8B6BG71</accession>
<feature type="compositionally biased region" description="Pro residues" evidence="1">
    <location>
        <begin position="134"/>
        <end position="145"/>
    </location>
</feature>
<evidence type="ECO:0000313" key="3">
    <source>
        <dbReference type="Proteomes" id="UP000596742"/>
    </source>
</evidence>
<gene>
    <name evidence="2" type="ORF">MGAL_10B017146</name>
</gene>
<dbReference type="OrthoDB" id="6093250at2759"/>
<name>A0A8B6BG71_MYTGA</name>
<feature type="compositionally biased region" description="Polar residues" evidence="1">
    <location>
        <begin position="150"/>
        <end position="159"/>
    </location>
</feature>
<evidence type="ECO:0000256" key="1">
    <source>
        <dbReference type="SAM" id="MobiDB-lite"/>
    </source>
</evidence>
<feature type="compositionally biased region" description="Acidic residues" evidence="1">
    <location>
        <begin position="95"/>
        <end position="119"/>
    </location>
</feature>
<comment type="caution">
    <text evidence="2">The sequence shown here is derived from an EMBL/GenBank/DDBJ whole genome shotgun (WGS) entry which is preliminary data.</text>
</comment>
<dbReference type="EMBL" id="UYJE01000089">
    <property type="protein sequence ID" value="VDH90044.1"/>
    <property type="molecule type" value="Genomic_DNA"/>
</dbReference>
<organism evidence="2 3">
    <name type="scientific">Mytilus galloprovincialis</name>
    <name type="common">Mediterranean mussel</name>
    <dbReference type="NCBI Taxonomy" id="29158"/>
    <lineage>
        <taxon>Eukaryota</taxon>
        <taxon>Metazoa</taxon>
        <taxon>Spiralia</taxon>
        <taxon>Lophotrochozoa</taxon>
        <taxon>Mollusca</taxon>
        <taxon>Bivalvia</taxon>
        <taxon>Autobranchia</taxon>
        <taxon>Pteriomorphia</taxon>
        <taxon>Mytilida</taxon>
        <taxon>Mytiloidea</taxon>
        <taxon>Mytilidae</taxon>
        <taxon>Mytilinae</taxon>
        <taxon>Mytilus</taxon>
    </lineage>
</organism>
<proteinExistence type="predicted"/>
<dbReference type="Proteomes" id="UP000596742">
    <property type="component" value="Unassembled WGS sequence"/>
</dbReference>
<dbReference type="PANTHER" id="PTHR47595">
    <property type="entry name" value="HEAT SHOCK 70 KDA PROTEIN 14"/>
    <property type="match status" value="1"/>
</dbReference>
<evidence type="ECO:0008006" key="4">
    <source>
        <dbReference type="Google" id="ProtNLM"/>
    </source>
</evidence>
<evidence type="ECO:0000313" key="2">
    <source>
        <dbReference type="EMBL" id="VDH90044.1"/>
    </source>
</evidence>
<dbReference type="PANTHER" id="PTHR47595:SF1">
    <property type="entry name" value="MYB_SANT-LIKE DNA-BINDING DOMAIN-CONTAINING PROTEIN"/>
    <property type="match status" value="1"/>
</dbReference>
<protein>
    <recommendedName>
        <fullName evidence="4">MADF domain-containing protein</fullName>
    </recommendedName>
</protein>
<feature type="region of interest" description="Disordered" evidence="1">
    <location>
        <begin position="93"/>
        <end position="159"/>
    </location>
</feature>